<dbReference type="SUPFAM" id="SSF52402">
    <property type="entry name" value="Adenine nucleotide alpha hydrolases-like"/>
    <property type="match status" value="1"/>
</dbReference>
<feature type="domain" description="UspA" evidence="1">
    <location>
        <begin position="23"/>
        <end position="148"/>
    </location>
</feature>
<protein>
    <submittedName>
        <fullName evidence="2">Universal stress protein</fullName>
    </submittedName>
</protein>
<feature type="non-terminal residue" evidence="2">
    <location>
        <position position="166"/>
    </location>
</feature>
<accession>A0A848DQX4</accession>
<comment type="caution">
    <text evidence="2">The sequence shown here is derived from an EMBL/GenBank/DDBJ whole genome shotgun (WGS) entry which is preliminary data.</text>
</comment>
<reference evidence="2 3" key="1">
    <citation type="submission" date="2020-04" db="EMBL/GenBank/DDBJ databases">
        <authorList>
            <person name="Klaysubun C."/>
            <person name="Duangmal K."/>
            <person name="Lipun K."/>
        </authorList>
    </citation>
    <scope>NUCLEOTIDE SEQUENCE [LARGE SCALE GENOMIC DNA]</scope>
    <source>
        <strain evidence="2 3">DSM 45300</strain>
    </source>
</reference>
<dbReference type="InterPro" id="IPR006016">
    <property type="entry name" value="UspA"/>
</dbReference>
<keyword evidence="3" id="KW-1185">Reference proteome</keyword>
<name>A0A848DQX4_9PSEU</name>
<evidence type="ECO:0000313" key="2">
    <source>
        <dbReference type="EMBL" id="NMH94836.1"/>
    </source>
</evidence>
<dbReference type="Gene3D" id="3.40.50.12370">
    <property type="match status" value="1"/>
</dbReference>
<dbReference type="CDD" id="cd00293">
    <property type="entry name" value="USP-like"/>
    <property type="match status" value="1"/>
</dbReference>
<dbReference type="EMBL" id="JAAXKZ010000135">
    <property type="protein sequence ID" value="NMH94836.1"/>
    <property type="molecule type" value="Genomic_DNA"/>
</dbReference>
<sequence length="166" mass="17549">MASAAPTVVVWVTEGTWPACIDAVRAWAPEDAEIVLLHVHGSEIAAAHGAFAGLLGRGRRSRDPERSFDALVESSAAELLDRAAERLGRPTALVHHSGRLEREVVKAADGADLLICARDGDRSRLGPRSLGPDTRFVVDHAPCPVLLVWPESAPDVGSIPPPPPPG</sequence>
<evidence type="ECO:0000313" key="3">
    <source>
        <dbReference type="Proteomes" id="UP000586918"/>
    </source>
</evidence>
<organism evidence="2 3">
    <name type="scientific">Pseudonocardia bannensis</name>
    <dbReference type="NCBI Taxonomy" id="630973"/>
    <lineage>
        <taxon>Bacteria</taxon>
        <taxon>Bacillati</taxon>
        <taxon>Actinomycetota</taxon>
        <taxon>Actinomycetes</taxon>
        <taxon>Pseudonocardiales</taxon>
        <taxon>Pseudonocardiaceae</taxon>
        <taxon>Pseudonocardia</taxon>
    </lineage>
</organism>
<dbReference type="AlphaFoldDB" id="A0A848DQX4"/>
<dbReference type="Pfam" id="PF00582">
    <property type="entry name" value="Usp"/>
    <property type="match status" value="1"/>
</dbReference>
<evidence type="ECO:0000259" key="1">
    <source>
        <dbReference type="Pfam" id="PF00582"/>
    </source>
</evidence>
<proteinExistence type="predicted"/>
<gene>
    <name evidence="2" type="ORF">HF519_25330</name>
</gene>
<dbReference type="Proteomes" id="UP000586918">
    <property type="component" value="Unassembled WGS sequence"/>
</dbReference>